<dbReference type="SUPFAM" id="SSF103473">
    <property type="entry name" value="MFS general substrate transporter"/>
    <property type="match status" value="1"/>
</dbReference>
<evidence type="ECO:0000256" key="3">
    <source>
        <dbReference type="ARBA" id="ARBA00022692"/>
    </source>
</evidence>
<feature type="transmembrane region" description="Helical" evidence="7">
    <location>
        <begin position="242"/>
        <end position="262"/>
    </location>
</feature>
<evidence type="ECO:0000256" key="4">
    <source>
        <dbReference type="ARBA" id="ARBA00022989"/>
    </source>
</evidence>
<dbReference type="PANTHER" id="PTHR19432">
    <property type="entry name" value="SUGAR TRANSPORTER"/>
    <property type="match status" value="1"/>
</dbReference>
<proteinExistence type="predicted"/>
<feature type="region of interest" description="Disordered" evidence="6">
    <location>
        <begin position="1"/>
        <end position="77"/>
    </location>
</feature>
<dbReference type="Pfam" id="PF07690">
    <property type="entry name" value="MFS_1"/>
    <property type="match status" value="1"/>
</dbReference>
<reference evidence="8" key="2">
    <citation type="submission" date="2021-08" db="EMBL/GenBank/DDBJ databases">
        <authorList>
            <person name="Gostincar C."/>
            <person name="Sun X."/>
            <person name="Song Z."/>
            <person name="Gunde-Cimerman N."/>
        </authorList>
    </citation>
    <scope>NUCLEOTIDE SEQUENCE</scope>
    <source>
        <strain evidence="8">EXF-9298</strain>
    </source>
</reference>
<keyword evidence="2" id="KW-0813">Transport</keyword>
<protein>
    <recommendedName>
        <fullName evidence="10">Sucrose transporter</fullName>
    </recommendedName>
</protein>
<gene>
    <name evidence="8" type="ORF">KCU98_g16357</name>
</gene>
<name>A0A9P8FA31_AURME</name>
<comment type="caution">
    <text evidence="8">The sequence shown here is derived from an EMBL/GenBank/DDBJ whole genome shotgun (WGS) entry which is preliminary data.</text>
</comment>
<evidence type="ECO:0000256" key="5">
    <source>
        <dbReference type="ARBA" id="ARBA00023136"/>
    </source>
</evidence>
<evidence type="ECO:0008006" key="10">
    <source>
        <dbReference type="Google" id="ProtNLM"/>
    </source>
</evidence>
<dbReference type="Proteomes" id="UP000729357">
    <property type="component" value="Unassembled WGS sequence"/>
</dbReference>
<feature type="non-terminal residue" evidence="8">
    <location>
        <position position="1"/>
    </location>
</feature>
<feature type="transmembrane region" description="Helical" evidence="7">
    <location>
        <begin position="159"/>
        <end position="177"/>
    </location>
</feature>
<feature type="transmembrane region" description="Helical" evidence="7">
    <location>
        <begin position="197"/>
        <end position="216"/>
    </location>
</feature>
<reference evidence="8" key="1">
    <citation type="journal article" date="2021" name="J Fungi (Basel)">
        <title>Virulence traits and population genomics of the black yeast Aureobasidium melanogenum.</title>
        <authorList>
            <person name="Cernosa A."/>
            <person name="Sun X."/>
            <person name="Gostincar C."/>
            <person name="Fang C."/>
            <person name="Gunde-Cimerman N."/>
            <person name="Song Z."/>
        </authorList>
    </citation>
    <scope>NUCLEOTIDE SEQUENCE</scope>
    <source>
        <strain evidence="8">EXF-9298</strain>
    </source>
</reference>
<feature type="transmembrane region" description="Helical" evidence="7">
    <location>
        <begin position="117"/>
        <end position="138"/>
    </location>
</feature>
<evidence type="ECO:0000256" key="1">
    <source>
        <dbReference type="ARBA" id="ARBA00004141"/>
    </source>
</evidence>
<organism evidence="8 9">
    <name type="scientific">Aureobasidium melanogenum</name>
    <name type="common">Aureobasidium pullulans var. melanogenum</name>
    <dbReference type="NCBI Taxonomy" id="46634"/>
    <lineage>
        <taxon>Eukaryota</taxon>
        <taxon>Fungi</taxon>
        <taxon>Dikarya</taxon>
        <taxon>Ascomycota</taxon>
        <taxon>Pezizomycotina</taxon>
        <taxon>Dothideomycetes</taxon>
        <taxon>Dothideomycetidae</taxon>
        <taxon>Dothideales</taxon>
        <taxon>Saccotheciaceae</taxon>
        <taxon>Aureobasidium</taxon>
    </lineage>
</organism>
<keyword evidence="4 7" id="KW-1133">Transmembrane helix</keyword>
<keyword evidence="3 7" id="KW-0812">Transmembrane</keyword>
<dbReference type="PANTHER" id="PTHR19432:SF35">
    <property type="entry name" value="SOLUTE CARRIER FAMILY 45 MEMBER 3 ISOFORM X1"/>
    <property type="match status" value="1"/>
</dbReference>
<evidence type="ECO:0000256" key="7">
    <source>
        <dbReference type="SAM" id="Phobius"/>
    </source>
</evidence>
<evidence type="ECO:0000313" key="9">
    <source>
        <dbReference type="Proteomes" id="UP000729357"/>
    </source>
</evidence>
<evidence type="ECO:0000256" key="6">
    <source>
        <dbReference type="SAM" id="MobiDB-lite"/>
    </source>
</evidence>
<evidence type="ECO:0000256" key="2">
    <source>
        <dbReference type="ARBA" id="ARBA00022448"/>
    </source>
</evidence>
<dbReference type="GO" id="GO:0008506">
    <property type="term" value="F:sucrose:proton symporter activity"/>
    <property type="evidence" value="ECO:0007669"/>
    <property type="project" value="TreeGrafter"/>
</dbReference>
<dbReference type="InterPro" id="IPR011701">
    <property type="entry name" value="MFS"/>
</dbReference>
<dbReference type="EMBL" id="JAHFXS010003706">
    <property type="protein sequence ID" value="KAG9967468.1"/>
    <property type="molecule type" value="Genomic_DNA"/>
</dbReference>
<dbReference type="AlphaFoldDB" id="A0A9P8FA31"/>
<feature type="transmembrane region" description="Helical" evidence="7">
    <location>
        <begin position="274"/>
        <end position="296"/>
    </location>
</feature>
<comment type="subcellular location">
    <subcellularLocation>
        <location evidence="1">Membrane</location>
        <topology evidence="1">Multi-pass membrane protein</topology>
    </subcellularLocation>
</comment>
<dbReference type="Gene3D" id="1.20.1250.20">
    <property type="entry name" value="MFS general substrate transporter like domains"/>
    <property type="match status" value="1"/>
</dbReference>
<keyword evidence="5 7" id="KW-0472">Membrane</keyword>
<accession>A0A9P8FA31</accession>
<evidence type="ECO:0000313" key="8">
    <source>
        <dbReference type="EMBL" id="KAG9967468.1"/>
    </source>
</evidence>
<dbReference type="GO" id="GO:0005886">
    <property type="term" value="C:plasma membrane"/>
    <property type="evidence" value="ECO:0007669"/>
    <property type="project" value="TreeGrafter"/>
</dbReference>
<keyword evidence="9" id="KW-1185">Reference proteome</keyword>
<sequence length="355" mass="39560">MSNNRPLASPRPRGILKNASYHRDSYDARPSASLDIQKEQEEQDETSPLIRPRSESLESPLTISSMPSPEDSENWDNVNTEETKSQWYLILLTLSIGGLQIAWSVELSNGSPYLLSLGISKSLLAFVWIAGPLSGTLVQPYVGIKSDRCRSPWGKRRPFIVGGALATIISLVLLAWTKEIVRNFFGLFKVDAESQTVHVVSIVWAVSFIYILDFSINTIQAAIRAFIVDNAPTHQQNDANAWASRMSGFGNILGYLSGYVNLPKYLGFFGDTQFKVLCVIAVLALGITVGISCISIKERDPRLEGTPPPQKGGVLSFFVELYRSMKRLPPQVRKVCAVQFFAWIGWFPFLFYITT</sequence>
<dbReference type="InterPro" id="IPR036259">
    <property type="entry name" value="MFS_trans_sf"/>
</dbReference>
<feature type="transmembrane region" description="Helical" evidence="7">
    <location>
        <begin position="87"/>
        <end position="105"/>
    </location>
</feature>
<feature type="transmembrane region" description="Helical" evidence="7">
    <location>
        <begin position="335"/>
        <end position="353"/>
    </location>
</feature>
<feature type="compositionally biased region" description="Polar residues" evidence="6">
    <location>
        <begin position="57"/>
        <end position="67"/>
    </location>
</feature>